<evidence type="ECO:0000256" key="1">
    <source>
        <dbReference type="ARBA" id="ARBA00038101"/>
    </source>
</evidence>
<dbReference type="OrthoDB" id="2425131at2759"/>
<dbReference type="PANTHER" id="PTHR11102:SF147">
    <property type="entry name" value="SEL1L ADAPTOR SUBUNIT OF ERAD E3 UBIQUITIN LIGASE"/>
    <property type="match status" value="1"/>
</dbReference>
<organism evidence="2 3">
    <name type="scientific">Zancudomyces culisetae</name>
    <name type="common">Gut fungus</name>
    <name type="synonym">Smittium culisetae</name>
    <dbReference type="NCBI Taxonomy" id="1213189"/>
    <lineage>
        <taxon>Eukaryota</taxon>
        <taxon>Fungi</taxon>
        <taxon>Fungi incertae sedis</taxon>
        <taxon>Zoopagomycota</taxon>
        <taxon>Kickxellomycotina</taxon>
        <taxon>Harpellomycetes</taxon>
        <taxon>Harpellales</taxon>
        <taxon>Legeriomycetaceae</taxon>
        <taxon>Zancudomyces</taxon>
    </lineage>
</organism>
<accession>A0A1R1PBX1</accession>
<evidence type="ECO:0000313" key="2">
    <source>
        <dbReference type="EMBL" id="OMH78453.1"/>
    </source>
</evidence>
<dbReference type="GO" id="GO:0005789">
    <property type="term" value="C:endoplasmic reticulum membrane"/>
    <property type="evidence" value="ECO:0007669"/>
    <property type="project" value="TreeGrafter"/>
</dbReference>
<dbReference type="Proteomes" id="UP000188320">
    <property type="component" value="Unassembled WGS sequence"/>
</dbReference>
<dbReference type="SMART" id="SM00671">
    <property type="entry name" value="SEL1"/>
    <property type="match status" value="3"/>
</dbReference>
<dbReference type="Pfam" id="PF08238">
    <property type="entry name" value="Sel1"/>
    <property type="match status" value="4"/>
</dbReference>
<name>A0A1R1PBX1_ZANCU</name>
<reference evidence="3" key="1">
    <citation type="submission" date="2017-01" db="EMBL/GenBank/DDBJ databases">
        <authorList>
            <person name="Wang Y."/>
            <person name="White M."/>
            <person name="Kvist S."/>
            <person name="Moncalvo J.-M."/>
        </authorList>
    </citation>
    <scope>NUCLEOTIDE SEQUENCE [LARGE SCALE GENOMIC DNA]</scope>
    <source>
        <strain evidence="3">COL-18-3</strain>
    </source>
</reference>
<dbReference type="GO" id="GO:0036503">
    <property type="term" value="P:ERAD pathway"/>
    <property type="evidence" value="ECO:0007669"/>
    <property type="project" value="TreeGrafter"/>
</dbReference>
<dbReference type="PANTHER" id="PTHR11102">
    <property type="entry name" value="SEL-1-LIKE PROTEIN"/>
    <property type="match status" value="1"/>
</dbReference>
<sequence length="344" mass="37840">MELYQYARKMGDNDAAFSLASINDSPELHNHLISSGGVEKDPEYSKKELYALSKKGHPYAQLNYATILIKEDPVKYKAQIEELLTLACKYGLARAHLKLGELYKNGKVLDKNFELAKKHLELAVSKDMHEAIFLLGDMYSKGEGLVNNQPDYAQAFEHFKDAASKGVVEAQYNLGVYYLNGFGVEKNVDLAVEYWEMASMQGFPLAALNLAKLYMEGLQADSESKANPDGTTTINPSKRIGFKAPLFEKDYVKAKNYIYAAKSLGKGTFIEQDANNLLQKLAVRSGDSKIPTERIARAGTATDINANANVNTKGNTNSSISATRASKGYKVVEKKSSGGKCSVM</sequence>
<dbReference type="AlphaFoldDB" id="A0A1R1PBX1"/>
<comment type="caution">
    <text evidence="2">The sequence shown here is derived from an EMBL/GenBank/DDBJ whole genome shotgun (WGS) entry which is preliminary data.</text>
</comment>
<gene>
    <name evidence="2" type="ORF">AX774_g8155</name>
</gene>
<evidence type="ECO:0000313" key="3">
    <source>
        <dbReference type="Proteomes" id="UP000188320"/>
    </source>
</evidence>
<dbReference type="Gene3D" id="1.25.40.10">
    <property type="entry name" value="Tetratricopeptide repeat domain"/>
    <property type="match status" value="2"/>
</dbReference>
<dbReference type="InterPro" id="IPR050767">
    <property type="entry name" value="Sel1_AlgK"/>
</dbReference>
<dbReference type="EMBL" id="LSSK01001923">
    <property type="protein sequence ID" value="OMH78453.1"/>
    <property type="molecule type" value="Genomic_DNA"/>
</dbReference>
<proteinExistence type="inferred from homology"/>
<dbReference type="InterPro" id="IPR011990">
    <property type="entry name" value="TPR-like_helical_dom_sf"/>
</dbReference>
<dbReference type="InterPro" id="IPR006597">
    <property type="entry name" value="Sel1-like"/>
</dbReference>
<keyword evidence="3" id="KW-1185">Reference proteome</keyword>
<protein>
    <submittedName>
        <fullName evidence="2">Protein sel-1-like protein</fullName>
    </submittedName>
</protein>
<comment type="similarity">
    <text evidence="1">Belongs to the sel-1 family.</text>
</comment>
<dbReference type="SUPFAM" id="SSF81901">
    <property type="entry name" value="HCP-like"/>
    <property type="match status" value="1"/>
</dbReference>